<evidence type="ECO:0000256" key="13">
    <source>
        <dbReference type="PIRNR" id="PIRNR004930"/>
    </source>
</evidence>
<dbReference type="SUPFAM" id="SSF55821">
    <property type="entry name" value="YrdC/RibB"/>
    <property type="match status" value="1"/>
</dbReference>
<comment type="similarity">
    <text evidence="2 13">Belongs to the SUA5 family.</text>
</comment>
<evidence type="ECO:0000256" key="3">
    <source>
        <dbReference type="ARBA" id="ARBA00012584"/>
    </source>
</evidence>
<name>A0ABU9KRP0_9EURY</name>
<dbReference type="InterPro" id="IPR017945">
    <property type="entry name" value="DHBP_synth_RibB-like_a/b_dom"/>
</dbReference>
<dbReference type="InterPro" id="IPR038385">
    <property type="entry name" value="Sua5/YwlC_C"/>
</dbReference>
<dbReference type="InterPro" id="IPR005145">
    <property type="entry name" value="Sua5_C"/>
</dbReference>
<evidence type="ECO:0000256" key="5">
    <source>
        <dbReference type="ARBA" id="ARBA00022490"/>
    </source>
</evidence>
<dbReference type="InterPro" id="IPR010923">
    <property type="entry name" value="T(6)A37_SUA5"/>
</dbReference>
<evidence type="ECO:0000313" key="15">
    <source>
        <dbReference type="EMBL" id="MEL4305059.1"/>
    </source>
</evidence>
<keyword evidence="5 13" id="KW-0963">Cytoplasm</keyword>
<keyword evidence="16" id="KW-1185">Reference proteome</keyword>
<evidence type="ECO:0000256" key="8">
    <source>
        <dbReference type="ARBA" id="ARBA00022695"/>
    </source>
</evidence>
<dbReference type="InterPro" id="IPR050156">
    <property type="entry name" value="TC-AMP_synthase_SUA5"/>
</dbReference>
<organism evidence="15 16">
    <name type="scientific">Methanococcoides cohabitans</name>
    <dbReference type="NCBI Taxonomy" id="3136559"/>
    <lineage>
        <taxon>Archaea</taxon>
        <taxon>Methanobacteriati</taxon>
        <taxon>Methanobacteriota</taxon>
        <taxon>Stenosarchaea group</taxon>
        <taxon>Methanomicrobia</taxon>
        <taxon>Methanosarcinales</taxon>
        <taxon>Methanosarcinaceae</taxon>
        <taxon>Methanococcoides</taxon>
    </lineage>
</organism>
<sequence>MKRRTLAFKSGDKDFEAGLKQAADIIREGGTVAFPTETVYGLGADALNADAVLKIFKAKGRPADNPLIVHIESKEQCSELAEEISADALKLMDKFWPGPLTLILKAKNIVPDITTGGLDTVGLRMPENPVALELIRRSERAIAAPSANTSGSPSPTTARHVIQDLDGKIDAILDGGAAEIGLESTVVDMTGEVPTILRPGHVTAEDIKKCIGKVRVGYKDRTLEEGEIARSPGMKYTHYSPKTKVILIEGDAEDVRKTIASIVSECHREGERVGLFVTDETAESVKADETYSLGKRNVPSQAARSIFMGLRHLDTTNIDLIVVDGTLNKEGIGAAVFNRLRKAADRIINA</sequence>
<dbReference type="Pfam" id="PF03481">
    <property type="entry name" value="Sua5_C"/>
    <property type="match status" value="1"/>
</dbReference>
<dbReference type="EC" id="2.7.7.87" evidence="3 13"/>
<evidence type="ECO:0000256" key="2">
    <source>
        <dbReference type="ARBA" id="ARBA00007663"/>
    </source>
</evidence>
<comment type="subcellular location">
    <subcellularLocation>
        <location evidence="1 13">Cytoplasm</location>
    </subcellularLocation>
</comment>
<dbReference type="InterPro" id="IPR006070">
    <property type="entry name" value="Sua5-like_dom"/>
</dbReference>
<evidence type="ECO:0000256" key="10">
    <source>
        <dbReference type="ARBA" id="ARBA00022840"/>
    </source>
</evidence>
<keyword evidence="8 13" id="KW-0548">Nucleotidyltransferase</keyword>
<evidence type="ECO:0000256" key="12">
    <source>
        <dbReference type="ARBA" id="ARBA00048366"/>
    </source>
</evidence>
<keyword evidence="10 13" id="KW-0067">ATP-binding</keyword>
<evidence type="ECO:0000256" key="9">
    <source>
        <dbReference type="ARBA" id="ARBA00022741"/>
    </source>
</evidence>
<feature type="domain" description="YrdC-like" evidence="14">
    <location>
        <begin position="16"/>
        <end position="202"/>
    </location>
</feature>
<dbReference type="PIRSF" id="PIRSF004930">
    <property type="entry name" value="Tln_factor_SUA5"/>
    <property type="match status" value="1"/>
</dbReference>
<gene>
    <name evidence="15" type="ORF">WOA13_04295</name>
</gene>
<dbReference type="Proteomes" id="UP001396646">
    <property type="component" value="Unassembled WGS sequence"/>
</dbReference>
<dbReference type="PANTHER" id="PTHR17490:SF16">
    <property type="entry name" value="THREONYLCARBAMOYL-AMP SYNTHASE"/>
    <property type="match status" value="1"/>
</dbReference>
<dbReference type="Gene3D" id="3.90.870.10">
    <property type="entry name" value="DHBP synthase"/>
    <property type="match status" value="1"/>
</dbReference>
<evidence type="ECO:0000259" key="14">
    <source>
        <dbReference type="PROSITE" id="PS51163"/>
    </source>
</evidence>
<dbReference type="EMBL" id="JBCAUS010000002">
    <property type="protein sequence ID" value="MEL4305059.1"/>
    <property type="molecule type" value="Genomic_DNA"/>
</dbReference>
<proteinExistence type="inferred from homology"/>
<keyword evidence="7 13" id="KW-0819">tRNA processing</keyword>
<evidence type="ECO:0000256" key="4">
    <source>
        <dbReference type="ARBA" id="ARBA00015492"/>
    </source>
</evidence>
<evidence type="ECO:0000313" key="16">
    <source>
        <dbReference type="Proteomes" id="UP001396646"/>
    </source>
</evidence>
<evidence type="ECO:0000256" key="7">
    <source>
        <dbReference type="ARBA" id="ARBA00022694"/>
    </source>
</evidence>
<comment type="caution">
    <text evidence="15">The sequence shown here is derived from an EMBL/GenBank/DDBJ whole genome shotgun (WGS) entry which is preliminary data.</text>
</comment>
<comment type="function">
    <text evidence="13">Required for the formation of a threonylcarbamoyl group on adenosine at position 37 (t(6)A37) in tRNAs that read codons beginning with adenine.</text>
</comment>
<evidence type="ECO:0000256" key="11">
    <source>
        <dbReference type="ARBA" id="ARBA00029774"/>
    </source>
</evidence>
<dbReference type="PANTHER" id="PTHR17490">
    <property type="entry name" value="SUA5"/>
    <property type="match status" value="1"/>
</dbReference>
<comment type="catalytic activity">
    <reaction evidence="12 13">
        <text>L-threonine + hydrogencarbonate + ATP = L-threonylcarbamoyladenylate + diphosphate + H2O</text>
        <dbReference type="Rhea" id="RHEA:36407"/>
        <dbReference type="ChEBI" id="CHEBI:15377"/>
        <dbReference type="ChEBI" id="CHEBI:17544"/>
        <dbReference type="ChEBI" id="CHEBI:30616"/>
        <dbReference type="ChEBI" id="CHEBI:33019"/>
        <dbReference type="ChEBI" id="CHEBI:57926"/>
        <dbReference type="ChEBI" id="CHEBI:73682"/>
        <dbReference type="EC" id="2.7.7.87"/>
    </reaction>
</comment>
<reference evidence="15 16" key="1">
    <citation type="submission" date="2024-04" db="EMBL/GenBank/DDBJ databases">
        <title>Methanococcoides sp. LMO-2.</title>
        <authorList>
            <person name="Liang L."/>
        </authorList>
    </citation>
    <scope>NUCLEOTIDE SEQUENCE [LARGE SCALE GENOMIC DNA]</scope>
    <source>
        <strain evidence="15 16">LMO-2</strain>
    </source>
</reference>
<evidence type="ECO:0000256" key="6">
    <source>
        <dbReference type="ARBA" id="ARBA00022679"/>
    </source>
</evidence>
<keyword evidence="9 13" id="KW-0547">Nucleotide-binding</keyword>
<dbReference type="RefSeq" id="WP_342126735.1">
    <property type="nucleotide sequence ID" value="NZ_JBCAUS010000002.1"/>
</dbReference>
<evidence type="ECO:0000256" key="1">
    <source>
        <dbReference type="ARBA" id="ARBA00004496"/>
    </source>
</evidence>
<protein>
    <recommendedName>
        <fullName evidence="4 13">Threonylcarbamoyl-AMP synthase</fullName>
        <shortName evidence="13">TC-AMP synthase</shortName>
        <ecNumber evidence="3 13">2.7.7.87</ecNumber>
    </recommendedName>
    <alternativeName>
        <fullName evidence="11 13">L-threonylcarbamoyladenylate synthase</fullName>
    </alternativeName>
</protein>
<dbReference type="PROSITE" id="PS51163">
    <property type="entry name" value="YRDC"/>
    <property type="match status" value="1"/>
</dbReference>
<dbReference type="GO" id="GO:0061710">
    <property type="term" value="F:L-threonylcarbamoyladenylate synthase"/>
    <property type="evidence" value="ECO:0007669"/>
    <property type="project" value="UniProtKB-EC"/>
</dbReference>
<dbReference type="NCBIfam" id="TIGR00057">
    <property type="entry name" value="L-threonylcarbamoyladenylate synthase"/>
    <property type="match status" value="1"/>
</dbReference>
<accession>A0ABU9KRP0</accession>
<dbReference type="Gene3D" id="3.40.50.11030">
    <property type="entry name" value="Threonylcarbamoyl-AMP synthase, C-terminal domain"/>
    <property type="match status" value="1"/>
</dbReference>
<keyword evidence="6 13" id="KW-0808">Transferase</keyword>
<dbReference type="Pfam" id="PF01300">
    <property type="entry name" value="Sua5_yciO_yrdC"/>
    <property type="match status" value="1"/>
</dbReference>